<protein>
    <submittedName>
        <fullName evidence="2">Uncharacterized protein</fullName>
    </submittedName>
</protein>
<dbReference type="EMBL" id="KL596746">
    <property type="protein sequence ID" value="KER26488.1"/>
    <property type="molecule type" value="Genomic_DNA"/>
</dbReference>
<evidence type="ECO:0000256" key="1">
    <source>
        <dbReference type="SAM" id="MobiDB-lite"/>
    </source>
</evidence>
<sequence>MEKAPSIDLYLPAESGQGGCSGNSLAIGSSTGSESPKHKKLNLTALLRAQNRAEEVEKEFQLMRARNEVRLAELELDSDGASVVDVQVDPQDKVKDYLAGVVSSTPMCEALAVQPTSCVVKAFDGNPRCYWRSIQEFKFHIEDSVQDSGQRMLYVIHYCRGPAKEAAAECVMLPPEIAYGRAREILKDLFGREHMVARAILDDQFKKLKPLHDDADSLSRLSINPQNCHVSLSQMNHPSDMHPVSTIERILRTLSKDARRNWARLADSMGNLGKQIGFSDLRNFVSQAARIARSRCAMTRALFATKDMDRRSVVGSLTCQCKQDGKCGIENCLLSHHHLLHVMPDANKSTLVGLCNSTSQTESGTCIGVVPVCVNGPQGSVLTYVLLDRGSDVTLVTKDLLDEVVSGTSTVQATSLRIEFESADSGETVVTEQAFAIRYLPVSPSVMSPKKIASQYNDLKDTTLVEFLDKRVRILIGDVPGAHWPMEKRLGKQKECYALKTLLGWVLIGPLSIGHRVWRHVHHVSMKKDDITAHLKAPYEADFNDLEIPAYRIETQLRLCFAYPEVLVLRVTRRYRSTVTRFELLKSPQCSKMVIGKYHYRGER</sequence>
<feature type="compositionally biased region" description="Polar residues" evidence="1">
    <location>
        <begin position="22"/>
        <end position="34"/>
    </location>
</feature>
<feature type="region of interest" description="Disordered" evidence="1">
    <location>
        <begin position="12"/>
        <end position="38"/>
    </location>
</feature>
<name>A0A074ZH07_OPIVI</name>
<dbReference type="KEGG" id="ovi:T265_06278"/>
<dbReference type="STRING" id="6198.A0A074ZH07"/>
<dbReference type="PANTHER" id="PTHR47331">
    <property type="entry name" value="PHD-TYPE DOMAIN-CONTAINING PROTEIN"/>
    <property type="match status" value="1"/>
</dbReference>
<dbReference type="Proteomes" id="UP000054324">
    <property type="component" value="Unassembled WGS sequence"/>
</dbReference>
<dbReference type="GeneID" id="20320460"/>
<accession>A0A074ZH07</accession>
<proteinExistence type="predicted"/>
<evidence type="ECO:0000313" key="2">
    <source>
        <dbReference type="EMBL" id="KER26488.1"/>
    </source>
</evidence>
<dbReference type="PANTHER" id="PTHR47331:SF5">
    <property type="entry name" value="RIBONUCLEASE H"/>
    <property type="match status" value="1"/>
</dbReference>
<keyword evidence="3" id="KW-1185">Reference proteome</keyword>
<dbReference type="RefSeq" id="XP_009169762.1">
    <property type="nucleotide sequence ID" value="XM_009171498.1"/>
</dbReference>
<dbReference type="CTD" id="20320460"/>
<evidence type="ECO:0000313" key="3">
    <source>
        <dbReference type="Proteomes" id="UP000054324"/>
    </source>
</evidence>
<dbReference type="AlphaFoldDB" id="A0A074ZH07"/>
<reference evidence="2 3" key="1">
    <citation type="submission" date="2013-11" db="EMBL/GenBank/DDBJ databases">
        <title>Opisthorchis viverrini - life in the bile duct.</title>
        <authorList>
            <person name="Young N.D."/>
            <person name="Nagarajan N."/>
            <person name="Lin S.J."/>
            <person name="Korhonen P.K."/>
            <person name="Jex A.R."/>
            <person name="Hall R.S."/>
            <person name="Safavi-Hemami H."/>
            <person name="Kaewkong W."/>
            <person name="Bertrand D."/>
            <person name="Gao S."/>
            <person name="Seet Q."/>
            <person name="Wongkham S."/>
            <person name="Teh B.T."/>
            <person name="Wongkham C."/>
            <person name="Intapan P.M."/>
            <person name="Maleewong W."/>
            <person name="Yang X."/>
            <person name="Hu M."/>
            <person name="Wang Z."/>
            <person name="Hofmann A."/>
            <person name="Sternberg P.W."/>
            <person name="Tan P."/>
            <person name="Wang J."/>
            <person name="Gasser R.B."/>
        </authorList>
    </citation>
    <scope>NUCLEOTIDE SEQUENCE [LARGE SCALE GENOMIC DNA]</scope>
</reference>
<organism evidence="2 3">
    <name type="scientific">Opisthorchis viverrini</name>
    <name type="common">Southeast Asian liver fluke</name>
    <dbReference type="NCBI Taxonomy" id="6198"/>
    <lineage>
        <taxon>Eukaryota</taxon>
        <taxon>Metazoa</taxon>
        <taxon>Spiralia</taxon>
        <taxon>Lophotrochozoa</taxon>
        <taxon>Platyhelminthes</taxon>
        <taxon>Trematoda</taxon>
        <taxon>Digenea</taxon>
        <taxon>Opisthorchiida</taxon>
        <taxon>Opisthorchiata</taxon>
        <taxon>Opisthorchiidae</taxon>
        <taxon>Opisthorchis</taxon>
    </lineage>
</organism>
<dbReference type="OrthoDB" id="6284596at2759"/>
<gene>
    <name evidence="2" type="ORF">T265_06278</name>
</gene>